<reference evidence="1" key="1">
    <citation type="journal article" date="2020" name="Phytopathology">
        <title>Genome Sequence Resources of Colletotrichum truncatum, C. plurivorum, C. musicola, and C. sojae: Four Species Pathogenic to Soybean (Glycine max).</title>
        <authorList>
            <person name="Rogerio F."/>
            <person name="Boufleur T.R."/>
            <person name="Ciampi-Guillardi M."/>
            <person name="Sukno S.A."/>
            <person name="Thon M.R."/>
            <person name="Massola Junior N.S."/>
            <person name="Baroncelli R."/>
        </authorList>
    </citation>
    <scope>NUCLEOTIDE SEQUENCE</scope>
    <source>
        <strain evidence="1">LFN00145</strain>
    </source>
</reference>
<evidence type="ECO:0000313" key="2">
    <source>
        <dbReference type="Proteomes" id="UP000654918"/>
    </source>
</evidence>
<proteinExistence type="predicted"/>
<accession>A0A8H6K0K1</accession>
<dbReference type="AlphaFoldDB" id="A0A8H6K0K1"/>
<comment type="caution">
    <text evidence="1">The sequence shown here is derived from an EMBL/GenBank/DDBJ whole genome shotgun (WGS) entry which is preliminary data.</text>
</comment>
<dbReference type="Proteomes" id="UP000654918">
    <property type="component" value="Unassembled WGS sequence"/>
</dbReference>
<protein>
    <submittedName>
        <fullName evidence="1">Uncharacterized protein</fullName>
    </submittedName>
</protein>
<organism evidence="1 2">
    <name type="scientific">Colletotrichum plurivorum</name>
    <dbReference type="NCBI Taxonomy" id="2175906"/>
    <lineage>
        <taxon>Eukaryota</taxon>
        <taxon>Fungi</taxon>
        <taxon>Dikarya</taxon>
        <taxon>Ascomycota</taxon>
        <taxon>Pezizomycotina</taxon>
        <taxon>Sordariomycetes</taxon>
        <taxon>Hypocreomycetidae</taxon>
        <taxon>Glomerellales</taxon>
        <taxon>Glomerellaceae</taxon>
        <taxon>Colletotrichum</taxon>
        <taxon>Colletotrichum orchidearum species complex</taxon>
    </lineage>
</organism>
<dbReference type="EMBL" id="WIGO01000247">
    <property type="protein sequence ID" value="KAF6822071.1"/>
    <property type="molecule type" value="Genomic_DNA"/>
</dbReference>
<sequence length="51" mass="5916">NFSTIFLHTTTTPIKFPHVALRIPRSELWRNFSHKKALELAKPKPLFAARS</sequence>
<keyword evidence="2" id="KW-1185">Reference proteome</keyword>
<gene>
    <name evidence="1" type="ORF">CPLU01_12251</name>
</gene>
<evidence type="ECO:0000313" key="1">
    <source>
        <dbReference type="EMBL" id="KAF6822071.1"/>
    </source>
</evidence>
<feature type="non-terminal residue" evidence="1">
    <location>
        <position position="1"/>
    </location>
</feature>
<name>A0A8H6K0K1_9PEZI</name>